<evidence type="ECO:0000313" key="1">
    <source>
        <dbReference type="EMBL" id="EEH64380.1"/>
    </source>
</evidence>
<reference evidence="1 2" key="1">
    <citation type="submission" date="2009-01" db="EMBL/GenBank/DDBJ databases">
        <authorList>
            <person name="Qin X."/>
            <person name="Bachman B."/>
            <person name="Battles P."/>
            <person name="Bell A."/>
            <person name="Bess C."/>
            <person name="Bickham C."/>
            <person name="Chaboub L."/>
            <person name="Chen D."/>
            <person name="Coyle M."/>
            <person name="Deiros D.R."/>
            <person name="Dinh H."/>
            <person name="Forbes L."/>
            <person name="Fowler G."/>
            <person name="Francisco L."/>
            <person name="Fu Q."/>
            <person name="Gubbala S."/>
            <person name="Hale W."/>
            <person name="Han Y."/>
            <person name="Hemphill L."/>
            <person name="Highlander S.K."/>
            <person name="Hirani K."/>
            <person name="Hogues M."/>
            <person name="Jackson L."/>
            <person name="Jakkamsetti A."/>
            <person name="Javaid M."/>
            <person name="Jiang H."/>
            <person name="Korchina V."/>
            <person name="Kovar C."/>
            <person name="Lara F."/>
            <person name="Lee S."/>
            <person name="Mata R."/>
            <person name="Mathew T."/>
            <person name="Moen C."/>
            <person name="Morales K."/>
            <person name="Munidasa M."/>
            <person name="Nazareth L."/>
            <person name="Ngo R."/>
            <person name="Nguyen L."/>
            <person name="Okwuonu G."/>
            <person name="Ongeri F."/>
            <person name="Patil S."/>
            <person name="Petrosino J."/>
            <person name="Pham C."/>
            <person name="Pham P."/>
            <person name="Pu L.-L."/>
            <person name="Puazo M."/>
            <person name="Raj R."/>
            <person name="Reid J."/>
            <person name="Rouhana J."/>
            <person name="Saada N."/>
            <person name="Shang Y."/>
            <person name="Simmons D."/>
            <person name="Thornton R."/>
            <person name="Warren J."/>
            <person name="Weissenberger G."/>
            <person name="Zhang J."/>
            <person name="Zhang L."/>
            <person name="Zhou C."/>
            <person name="Zhu D."/>
            <person name="Muzny D."/>
            <person name="Worley K."/>
            <person name="Gibbs R."/>
        </authorList>
    </citation>
    <scope>NUCLEOTIDE SEQUENCE [LARGE SCALE GENOMIC DNA]</scope>
    <source>
        <strain evidence="1 2">DSM 15436</strain>
    </source>
</reference>
<organism evidence="1 2">
    <name type="scientific">Gleimia coleocanis DSM 15436</name>
    <dbReference type="NCBI Taxonomy" id="525245"/>
    <lineage>
        <taxon>Bacteria</taxon>
        <taxon>Bacillati</taxon>
        <taxon>Actinomycetota</taxon>
        <taxon>Actinomycetes</taxon>
        <taxon>Actinomycetales</taxon>
        <taxon>Actinomycetaceae</taxon>
        <taxon>Gleimia</taxon>
    </lineage>
</organism>
<gene>
    <name evidence="1" type="ORF">HMPREF0044_0117</name>
</gene>
<accession>C0VY77</accession>
<dbReference type="STRING" id="525245.HMPREF0044_0117"/>
<proteinExistence type="predicted"/>
<sequence length="61" mass="7028">MPLAMSKQEMIQQLEAVEKALSQSNERIFDIRNRLDALARHNEATRLHIHYLQDALRGAGK</sequence>
<name>C0VY77_9ACTO</name>
<dbReference type="EMBL" id="ACFG01000004">
    <property type="protein sequence ID" value="EEH64380.1"/>
    <property type="molecule type" value="Genomic_DNA"/>
</dbReference>
<comment type="caution">
    <text evidence="1">The sequence shown here is derived from an EMBL/GenBank/DDBJ whole genome shotgun (WGS) entry which is preliminary data.</text>
</comment>
<evidence type="ECO:0000313" key="2">
    <source>
        <dbReference type="Proteomes" id="UP000010301"/>
    </source>
</evidence>
<dbReference type="Proteomes" id="UP000010301">
    <property type="component" value="Unassembled WGS sequence"/>
</dbReference>
<keyword evidence="2" id="KW-1185">Reference proteome</keyword>
<protein>
    <submittedName>
        <fullName evidence="1">Uncharacterized protein</fullName>
    </submittedName>
</protein>
<dbReference type="AlphaFoldDB" id="C0VY77"/>
<dbReference type="HOGENOM" id="CLU_2911985_0_0_11"/>